<dbReference type="OrthoDB" id="8250049at2759"/>
<evidence type="ECO:0000256" key="1">
    <source>
        <dbReference type="SAM" id="Phobius"/>
    </source>
</evidence>
<dbReference type="GeneID" id="111842762"/>
<dbReference type="CTD" id="203197"/>
<sequence>MVLSPGKGEHDDMSAEVRSGRVTIQSESDGDYRGDNGRCLWAEASSSLCSPAFDLTCCRAQLERTGFQIPVEDFEIPLGKALDAPPVRRYLFFSSSISHFFIAVAVYVVMWCGLYSTVHLYFGFYLSDFWILCFAVTLLSVIVTSVIIFVLYHSNKQININTDVRLIQVNERLVRHGLLVGLADWVHHCVGVQQLFLVHWDLSPCLGALTETLEEMSFIRDEVQHKLNKKMSHLLLATKVTNLHEEDSSYTEEGADEERPLLVENEQGSGSTPITQREDIKLTKDYSLVPDCNLPIQETAYRLLLTYSAAYVRLMVSKRLPMSSQRPLSSRRAHCSNASLCLCQYVCKKVDIGRGHSRRE</sequence>
<keyword evidence="1" id="KW-1133">Transmembrane helix</keyword>
<keyword evidence="1" id="KW-0812">Transmembrane</keyword>
<dbReference type="PANTHER" id="PTHR31193:SF1">
    <property type="entry name" value="TRANSMEMBRANE PROTEIN 268"/>
    <property type="match status" value="1"/>
</dbReference>
<dbReference type="Ensembl" id="ENSPKIT00000012085.1">
    <property type="protein sequence ID" value="ENSPKIP00000031243.1"/>
    <property type="gene ID" value="ENSPKIG00000011803.1"/>
</dbReference>
<reference evidence="2" key="1">
    <citation type="submission" date="2025-08" db="UniProtKB">
        <authorList>
            <consortium name="Ensembl"/>
        </authorList>
    </citation>
    <scope>IDENTIFICATION</scope>
</reference>
<dbReference type="InterPro" id="IPR028054">
    <property type="entry name" value="DUF4481"/>
</dbReference>
<dbReference type="Pfam" id="PF14800">
    <property type="entry name" value="DUF4481"/>
    <property type="match status" value="1"/>
</dbReference>
<protein>
    <submittedName>
        <fullName evidence="2">Transmembrane protein 268-like</fullName>
    </submittedName>
</protein>
<dbReference type="GeneTree" id="ENSGT00390000011559"/>
<keyword evidence="3" id="KW-1185">Reference proteome</keyword>
<dbReference type="AlphaFoldDB" id="A0A3B3SLM0"/>
<dbReference type="STRING" id="1676925.ENSPKIP00000031243"/>
<evidence type="ECO:0000313" key="3">
    <source>
        <dbReference type="Proteomes" id="UP000261540"/>
    </source>
</evidence>
<dbReference type="KEGG" id="pki:111842762"/>
<dbReference type="Proteomes" id="UP000261540">
    <property type="component" value="Unplaced"/>
</dbReference>
<dbReference type="PANTHER" id="PTHR31193">
    <property type="entry name" value="TRANSMEMBRANE PROTEIN C9ORF91"/>
    <property type="match status" value="1"/>
</dbReference>
<proteinExistence type="predicted"/>
<dbReference type="RefSeq" id="XP_023665459.1">
    <property type="nucleotide sequence ID" value="XM_023809691.2"/>
</dbReference>
<organism evidence="2 3">
    <name type="scientific">Paramormyrops kingsleyae</name>
    <dbReference type="NCBI Taxonomy" id="1676925"/>
    <lineage>
        <taxon>Eukaryota</taxon>
        <taxon>Metazoa</taxon>
        <taxon>Chordata</taxon>
        <taxon>Craniata</taxon>
        <taxon>Vertebrata</taxon>
        <taxon>Euteleostomi</taxon>
        <taxon>Actinopterygii</taxon>
        <taxon>Neopterygii</taxon>
        <taxon>Teleostei</taxon>
        <taxon>Osteoglossocephala</taxon>
        <taxon>Osteoglossomorpha</taxon>
        <taxon>Osteoglossiformes</taxon>
        <taxon>Mormyridae</taxon>
        <taxon>Paramormyrops</taxon>
    </lineage>
</organism>
<name>A0A3B3SLM0_9TELE</name>
<accession>A0A3B3SLM0</accession>
<evidence type="ECO:0000313" key="2">
    <source>
        <dbReference type="Ensembl" id="ENSPKIP00000031243.1"/>
    </source>
</evidence>
<keyword evidence="1" id="KW-0472">Membrane</keyword>
<feature type="transmembrane region" description="Helical" evidence="1">
    <location>
        <begin position="90"/>
        <end position="109"/>
    </location>
</feature>
<feature type="transmembrane region" description="Helical" evidence="1">
    <location>
        <begin position="129"/>
        <end position="152"/>
    </location>
</feature>
<reference evidence="2" key="2">
    <citation type="submission" date="2025-09" db="UniProtKB">
        <authorList>
            <consortium name="Ensembl"/>
        </authorList>
    </citation>
    <scope>IDENTIFICATION</scope>
</reference>